<proteinExistence type="predicted"/>
<evidence type="ECO:0000313" key="1">
    <source>
        <dbReference type="EMBL" id="SVB29484.1"/>
    </source>
</evidence>
<dbReference type="NCBIfam" id="TIGR02466">
    <property type="entry name" value="TIGR02466 family protein"/>
    <property type="match status" value="1"/>
</dbReference>
<dbReference type="Pfam" id="PF13759">
    <property type="entry name" value="2OG-FeII_Oxy_5"/>
    <property type="match status" value="1"/>
</dbReference>
<organism evidence="1">
    <name type="scientific">marine metagenome</name>
    <dbReference type="NCBI Taxonomy" id="408172"/>
    <lineage>
        <taxon>unclassified sequences</taxon>
        <taxon>metagenomes</taxon>
        <taxon>ecological metagenomes</taxon>
    </lineage>
</organism>
<dbReference type="Gene3D" id="2.60.120.620">
    <property type="entry name" value="q2cbj1_9rhob like domain"/>
    <property type="match status" value="1"/>
</dbReference>
<sequence length="177" mass="20523">MKRYISDLWKKRDFNNNWQTKSADLQKQSEFADFAKEIITTNKTILGKVLKYYVEDIVITDMWANVLKPGEMHPPHTHSNNFLSGVWYLESDGNAGIFFKDPRSVADIIVPRKSVANTDNSNLISFVSTTNRAIIFPAWFQHWVPINHSKKNRISISWNIQIKGQLGEHHEFQSANF</sequence>
<dbReference type="AlphaFoldDB" id="A0A382CUI9"/>
<accession>A0A382CUI9</accession>
<dbReference type="InterPro" id="IPR012668">
    <property type="entry name" value="CHP02466"/>
</dbReference>
<reference evidence="1" key="1">
    <citation type="submission" date="2018-05" db="EMBL/GenBank/DDBJ databases">
        <authorList>
            <person name="Lanie J.A."/>
            <person name="Ng W.-L."/>
            <person name="Kazmierczak K.M."/>
            <person name="Andrzejewski T.M."/>
            <person name="Davidsen T.M."/>
            <person name="Wayne K.J."/>
            <person name="Tettelin H."/>
            <person name="Glass J.I."/>
            <person name="Rusch D."/>
            <person name="Podicherti R."/>
            <person name="Tsui H.-C.T."/>
            <person name="Winkler M.E."/>
        </authorList>
    </citation>
    <scope>NUCLEOTIDE SEQUENCE</scope>
</reference>
<name>A0A382CUI9_9ZZZZ</name>
<protein>
    <recommendedName>
        <fullName evidence="2">Prolyl 4-hydroxylase alpha subunit Fe(2+) 2OG dioxygenase domain-containing protein</fullName>
    </recommendedName>
</protein>
<gene>
    <name evidence="1" type="ORF">METZ01_LOCUS182338</name>
</gene>
<evidence type="ECO:0008006" key="2">
    <source>
        <dbReference type="Google" id="ProtNLM"/>
    </source>
</evidence>
<dbReference type="EMBL" id="UINC01036073">
    <property type="protein sequence ID" value="SVB29484.1"/>
    <property type="molecule type" value="Genomic_DNA"/>
</dbReference>